<evidence type="ECO:0000313" key="2">
    <source>
        <dbReference type="EMBL" id="AFK48848.1"/>
    </source>
</evidence>
<organism evidence="2">
    <name type="scientific">Lotus japonicus</name>
    <name type="common">Lotus corniculatus var. japonicus</name>
    <dbReference type="NCBI Taxonomy" id="34305"/>
    <lineage>
        <taxon>Eukaryota</taxon>
        <taxon>Viridiplantae</taxon>
        <taxon>Streptophyta</taxon>
        <taxon>Embryophyta</taxon>
        <taxon>Tracheophyta</taxon>
        <taxon>Spermatophyta</taxon>
        <taxon>Magnoliopsida</taxon>
        <taxon>eudicotyledons</taxon>
        <taxon>Gunneridae</taxon>
        <taxon>Pentapetalae</taxon>
        <taxon>rosids</taxon>
        <taxon>fabids</taxon>
        <taxon>Fabales</taxon>
        <taxon>Fabaceae</taxon>
        <taxon>Papilionoideae</taxon>
        <taxon>50 kb inversion clade</taxon>
        <taxon>NPAAA clade</taxon>
        <taxon>Hologalegina</taxon>
        <taxon>robinioid clade</taxon>
        <taxon>Loteae</taxon>
        <taxon>Lotus</taxon>
    </lineage>
</organism>
<sequence>MLRTTKGEEEIFYFSFCCLLSLFTASSSYIESKNSHFPSLCCFSIEYS</sequence>
<feature type="transmembrane region" description="Helical" evidence="1">
    <location>
        <begin position="12"/>
        <end position="30"/>
    </location>
</feature>
<proteinExistence type="evidence at transcript level"/>
<keyword evidence="1" id="KW-0812">Transmembrane</keyword>
<keyword evidence="1" id="KW-0472">Membrane</keyword>
<dbReference type="AlphaFoldDB" id="I3T8K6"/>
<accession>I3T8K6</accession>
<reference evidence="2" key="1">
    <citation type="submission" date="2012-05" db="EMBL/GenBank/DDBJ databases">
        <authorList>
            <person name="Krishnakumar V."/>
            <person name="Cheung F."/>
            <person name="Xiao Y."/>
            <person name="Chan A."/>
            <person name="Moskal W.A."/>
            <person name="Town C.D."/>
        </authorList>
    </citation>
    <scope>NUCLEOTIDE SEQUENCE</scope>
</reference>
<protein>
    <submittedName>
        <fullName evidence="2">Uncharacterized protein</fullName>
    </submittedName>
</protein>
<keyword evidence="1" id="KW-1133">Transmembrane helix</keyword>
<dbReference type="EMBL" id="BT149054">
    <property type="protein sequence ID" value="AFK48848.1"/>
    <property type="molecule type" value="mRNA"/>
</dbReference>
<name>I3T8K6_LOTJA</name>
<evidence type="ECO:0000256" key="1">
    <source>
        <dbReference type="SAM" id="Phobius"/>
    </source>
</evidence>